<proteinExistence type="predicted"/>
<feature type="domain" description="Fumarylacetoacetase-like C-terminal" evidence="2">
    <location>
        <begin position="15"/>
        <end position="194"/>
    </location>
</feature>
<dbReference type="PANTHER" id="PTHR11820">
    <property type="entry name" value="ACYLPYRUVASE"/>
    <property type="match status" value="1"/>
</dbReference>
<dbReference type="Gene3D" id="3.90.850.10">
    <property type="entry name" value="Fumarylacetoacetase-like, C-terminal domain"/>
    <property type="match status" value="1"/>
</dbReference>
<keyword evidence="4" id="KW-1185">Reference proteome</keyword>
<keyword evidence="3" id="KW-0378">Hydrolase</keyword>
<dbReference type="SUPFAM" id="SSF56529">
    <property type="entry name" value="FAH"/>
    <property type="match status" value="1"/>
</dbReference>
<dbReference type="Pfam" id="PF01557">
    <property type="entry name" value="FAA_hydrolase"/>
    <property type="match status" value="1"/>
</dbReference>
<protein>
    <submittedName>
        <fullName evidence="3">Fumarylacetoacetate hydrolase family protein</fullName>
    </submittedName>
</protein>
<evidence type="ECO:0000313" key="4">
    <source>
        <dbReference type="Proteomes" id="UP000829384"/>
    </source>
</evidence>
<dbReference type="EMBL" id="JACSDI010000003">
    <property type="protein sequence ID" value="MCG9963724.1"/>
    <property type="molecule type" value="Genomic_DNA"/>
</dbReference>
<dbReference type="PANTHER" id="PTHR11820:SF7">
    <property type="entry name" value="ACYLPYRUVASE FAHD1, MITOCHONDRIAL"/>
    <property type="match status" value="1"/>
</dbReference>
<accession>A0ABS9QTV3</accession>
<dbReference type="GO" id="GO:0016787">
    <property type="term" value="F:hydrolase activity"/>
    <property type="evidence" value="ECO:0007669"/>
    <property type="project" value="UniProtKB-KW"/>
</dbReference>
<evidence type="ECO:0000313" key="3">
    <source>
        <dbReference type="EMBL" id="MCG9963724.1"/>
    </source>
</evidence>
<evidence type="ECO:0000259" key="2">
    <source>
        <dbReference type="Pfam" id="PF01557"/>
    </source>
</evidence>
<dbReference type="RefSeq" id="WP_240130422.1">
    <property type="nucleotide sequence ID" value="NZ_JACSDI010000003.1"/>
</dbReference>
<dbReference type="InterPro" id="IPR011234">
    <property type="entry name" value="Fumarylacetoacetase-like_C"/>
</dbReference>
<sequence length="208" mass="23218">MKTVMLENKAIAPSKILCIGRNYVDHIHELGNEIPDDMVVFFKPNSAISAQLYSQHLGETLHYETELCFIYQQGRFSHAGVGLDLTKRELQSKLKAKGLPWEKAKAFDGAALFSPFVAIDDANAQFQFSLCIDGVLTQEGHVDLMIYNPRTILSELQRFITLEDGDIVMTGTPQGVGSIAPNSMFKVALHIKDTVKQTPLVEHQWLSL</sequence>
<dbReference type="InterPro" id="IPR036663">
    <property type="entry name" value="Fumarylacetoacetase_C_sf"/>
</dbReference>
<gene>
    <name evidence="3" type="ORF">H9J30_07295</name>
</gene>
<comment type="caution">
    <text evidence="3">The sequence shown here is derived from an EMBL/GenBank/DDBJ whole genome shotgun (WGS) entry which is preliminary data.</text>
</comment>
<organism evidence="3 4">
    <name type="scientific">Shewanella cutis</name>
    <dbReference type="NCBI Taxonomy" id="2766780"/>
    <lineage>
        <taxon>Bacteria</taxon>
        <taxon>Pseudomonadati</taxon>
        <taxon>Pseudomonadota</taxon>
        <taxon>Gammaproteobacteria</taxon>
        <taxon>Alteromonadales</taxon>
        <taxon>Shewanellaceae</taxon>
        <taxon>Shewanella</taxon>
    </lineage>
</organism>
<reference evidence="3 4" key="1">
    <citation type="submission" date="2020-08" db="EMBL/GenBank/DDBJ databases">
        <title>Whole genome sequence of Shewanella sp strain PS-2.</title>
        <authorList>
            <person name="Das S.K."/>
        </authorList>
    </citation>
    <scope>NUCLEOTIDE SEQUENCE [LARGE SCALE GENOMIC DNA]</scope>
    <source>
        <strain evidence="3 4">PS-2</strain>
    </source>
</reference>
<name>A0ABS9QTV3_9GAMM</name>
<evidence type="ECO:0000256" key="1">
    <source>
        <dbReference type="ARBA" id="ARBA00022723"/>
    </source>
</evidence>
<keyword evidence="1" id="KW-0479">Metal-binding</keyword>
<dbReference type="Proteomes" id="UP000829384">
    <property type="component" value="Unassembled WGS sequence"/>
</dbReference>